<keyword evidence="2" id="KW-0847">Vitamin C</keyword>
<proteinExistence type="predicted"/>
<dbReference type="GO" id="GO:0046872">
    <property type="term" value="F:metal ion binding"/>
    <property type="evidence" value="ECO:0007669"/>
    <property type="project" value="UniProtKB-KW"/>
</dbReference>
<organism evidence="5 6">
    <name type="scientific">Quercus lobata</name>
    <name type="common">Valley oak</name>
    <dbReference type="NCBI Taxonomy" id="97700"/>
    <lineage>
        <taxon>Eukaryota</taxon>
        <taxon>Viridiplantae</taxon>
        <taxon>Streptophyta</taxon>
        <taxon>Embryophyta</taxon>
        <taxon>Tracheophyta</taxon>
        <taxon>Spermatophyta</taxon>
        <taxon>Magnoliopsida</taxon>
        <taxon>eudicotyledons</taxon>
        <taxon>Gunneridae</taxon>
        <taxon>Pentapetalae</taxon>
        <taxon>rosids</taxon>
        <taxon>fabids</taxon>
        <taxon>Fagales</taxon>
        <taxon>Fagaceae</taxon>
        <taxon>Quercus</taxon>
    </lineage>
</organism>
<dbReference type="InterPro" id="IPR044861">
    <property type="entry name" value="IPNS-like_FE2OG_OXY"/>
</dbReference>
<keyword evidence="6" id="KW-1185">Reference proteome</keyword>
<dbReference type="Gene3D" id="2.60.120.330">
    <property type="entry name" value="B-lactam Antibiotic, Isopenicillin N Synthase, Chain"/>
    <property type="match status" value="1"/>
</dbReference>
<dbReference type="InParanoid" id="A0A7N2N0E7"/>
<reference evidence="5 6" key="1">
    <citation type="journal article" date="2016" name="G3 (Bethesda)">
        <title>First Draft Assembly and Annotation of the Genome of a California Endemic Oak Quercus lobata Nee (Fagaceae).</title>
        <authorList>
            <person name="Sork V.L."/>
            <person name="Fitz-Gibbon S.T."/>
            <person name="Puiu D."/>
            <person name="Crepeau M."/>
            <person name="Gugger P.F."/>
            <person name="Sherman R."/>
            <person name="Stevens K."/>
            <person name="Langley C.H."/>
            <person name="Pellegrini M."/>
            <person name="Salzberg S.L."/>
        </authorList>
    </citation>
    <scope>NUCLEOTIDE SEQUENCE [LARGE SCALE GENOMIC DNA]</scope>
    <source>
        <strain evidence="5 6">cv. SW786</strain>
    </source>
</reference>
<dbReference type="SUPFAM" id="SSF51197">
    <property type="entry name" value="Clavaminate synthase-like"/>
    <property type="match status" value="1"/>
</dbReference>
<protein>
    <recommendedName>
        <fullName evidence="4">Fe2OG dioxygenase domain-containing protein</fullName>
    </recommendedName>
</protein>
<evidence type="ECO:0000313" key="6">
    <source>
        <dbReference type="Proteomes" id="UP000594261"/>
    </source>
</evidence>
<evidence type="ECO:0000256" key="2">
    <source>
        <dbReference type="ARBA" id="ARBA00022896"/>
    </source>
</evidence>
<evidence type="ECO:0000259" key="4">
    <source>
        <dbReference type="PROSITE" id="PS51471"/>
    </source>
</evidence>
<evidence type="ECO:0000256" key="3">
    <source>
        <dbReference type="ARBA" id="ARBA00023004"/>
    </source>
</evidence>
<sequence>MVTGFKMTSITLPIQNEPLWLCSQSPGTSPHEAGAPLRINMSRMSNILCNTLHTLKGLPADRFHGFFKDQTSYIRLNHYNPCPSPHLALGLGRHQDSGVLTILNEDDVGGLEVKRKTDGKWVRVKSTPDAYIINIGDTTQRRKSMQVWTNDEYESVEHRMVVNSERERMKLLLDAGASA</sequence>
<dbReference type="PROSITE" id="PS51471">
    <property type="entry name" value="FE2OG_OXY"/>
    <property type="match status" value="1"/>
</dbReference>
<keyword evidence="3" id="KW-0408">Iron</keyword>
<accession>A0A7N2N0E7</accession>
<dbReference type="GO" id="GO:0031418">
    <property type="term" value="F:L-ascorbic acid binding"/>
    <property type="evidence" value="ECO:0007669"/>
    <property type="project" value="UniProtKB-KW"/>
</dbReference>
<dbReference type="InterPro" id="IPR005123">
    <property type="entry name" value="Oxoglu/Fe-dep_dioxygenase_dom"/>
</dbReference>
<dbReference type="Gramene" id="QL11p050920:mrna">
    <property type="protein sequence ID" value="QL11p050920:mrna"/>
    <property type="gene ID" value="QL11p050920"/>
</dbReference>
<dbReference type="Pfam" id="PF03171">
    <property type="entry name" value="2OG-FeII_Oxy"/>
    <property type="match status" value="1"/>
</dbReference>
<dbReference type="EnsemblPlants" id="QL11p050920:mrna">
    <property type="protein sequence ID" value="QL11p050920:mrna"/>
    <property type="gene ID" value="QL11p050920"/>
</dbReference>
<dbReference type="Proteomes" id="UP000594261">
    <property type="component" value="Chromosome 11"/>
</dbReference>
<dbReference type="EMBL" id="LRBV02000011">
    <property type="status" value="NOT_ANNOTATED_CDS"/>
    <property type="molecule type" value="Genomic_DNA"/>
</dbReference>
<feature type="domain" description="Fe2OG dioxygenase" evidence="4">
    <location>
        <begin position="70"/>
        <end position="179"/>
    </location>
</feature>
<dbReference type="AlphaFoldDB" id="A0A7N2N0E7"/>
<reference evidence="5" key="2">
    <citation type="submission" date="2021-01" db="UniProtKB">
        <authorList>
            <consortium name="EnsemblPlants"/>
        </authorList>
    </citation>
    <scope>IDENTIFICATION</scope>
</reference>
<dbReference type="PANTHER" id="PTHR47991">
    <property type="entry name" value="OXOGLUTARATE/IRON-DEPENDENT DIOXYGENASE"/>
    <property type="match status" value="1"/>
</dbReference>
<evidence type="ECO:0000256" key="1">
    <source>
        <dbReference type="ARBA" id="ARBA00022723"/>
    </source>
</evidence>
<evidence type="ECO:0000313" key="5">
    <source>
        <dbReference type="EnsemblPlants" id="QL11p050920:mrna"/>
    </source>
</evidence>
<dbReference type="InterPro" id="IPR027443">
    <property type="entry name" value="IPNS-like_sf"/>
</dbReference>
<name>A0A7N2N0E7_QUELO</name>
<dbReference type="InterPro" id="IPR050295">
    <property type="entry name" value="Plant_2OG-oxidoreductases"/>
</dbReference>
<keyword evidence="1" id="KW-0479">Metal-binding</keyword>